<comment type="caution">
    <text evidence="10">The sequence shown here is derived from an EMBL/GenBank/DDBJ whole genome shotgun (WGS) entry which is preliminary data.</text>
</comment>
<evidence type="ECO:0000313" key="11">
    <source>
        <dbReference type="Proteomes" id="UP000177197"/>
    </source>
</evidence>
<name>A0A1F5CD53_9BACT</name>
<dbReference type="AlphaFoldDB" id="A0A1F5CD53"/>
<evidence type="ECO:0000256" key="3">
    <source>
        <dbReference type="ARBA" id="ARBA00022676"/>
    </source>
</evidence>
<evidence type="ECO:0000256" key="5">
    <source>
        <dbReference type="ARBA" id="ARBA00022692"/>
    </source>
</evidence>
<evidence type="ECO:0000313" key="10">
    <source>
        <dbReference type="EMBL" id="OGD40781.1"/>
    </source>
</evidence>
<keyword evidence="7 8" id="KW-0472">Membrane</keyword>
<sequence>MDALNKIIKSRYFYLYLLAALNLLVAYFYVQKPFQNYSDSYIYYDAMTYLRGDETAASPIVFNMILRAPFMLYLTLFFNYFIDSLPWSMMVINIIFYILIIYVFYQMVFEIYKDHKTAALSSVLLFSNYIMFSYGTAFLIDMGGWFFFILSSFFAIKYYNDDSRRKYYFIAAALSLIGVFFKETGALGLITLAMLILLSGFSFKRKVKEIIFAGALVFAPLLIYHIWFYLKFDLTYFYSFIYDLQISASAPAAAGINFLTYAFIHFIKVMAWLYSIGWALFLFGMWQEKRFFDFQRSKILLAMLPASLTFLVWPQLVQRVAFIFVPWLALTSGFGLSKVKNRFLIAGILALYLLTNYLIAHRVA</sequence>
<dbReference type="EMBL" id="MEYV01000001">
    <property type="protein sequence ID" value="OGD40781.1"/>
    <property type="molecule type" value="Genomic_DNA"/>
</dbReference>
<feature type="transmembrane region" description="Helical" evidence="8">
    <location>
        <begin position="94"/>
        <end position="112"/>
    </location>
</feature>
<feature type="domain" description="Glycosyltransferase RgtA/B/C/D-like" evidence="9">
    <location>
        <begin position="68"/>
        <end position="224"/>
    </location>
</feature>
<evidence type="ECO:0000256" key="8">
    <source>
        <dbReference type="SAM" id="Phobius"/>
    </source>
</evidence>
<feature type="transmembrane region" description="Helical" evidence="8">
    <location>
        <begin position="210"/>
        <end position="230"/>
    </location>
</feature>
<dbReference type="Pfam" id="PF13231">
    <property type="entry name" value="PMT_2"/>
    <property type="match status" value="1"/>
</dbReference>
<keyword evidence="2" id="KW-1003">Cell membrane</keyword>
<dbReference type="Proteomes" id="UP000177197">
    <property type="component" value="Unassembled WGS sequence"/>
</dbReference>
<feature type="transmembrane region" description="Helical" evidence="8">
    <location>
        <begin position="343"/>
        <end position="360"/>
    </location>
</feature>
<feature type="transmembrane region" description="Helical" evidence="8">
    <location>
        <begin position="132"/>
        <end position="156"/>
    </location>
</feature>
<dbReference type="InterPro" id="IPR050297">
    <property type="entry name" value="LipidA_mod_glycosyltrf_83"/>
</dbReference>
<keyword evidence="5 8" id="KW-0812">Transmembrane</keyword>
<gene>
    <name evidence="10" type="ORF">A3I30_01775</name>
</gene>
<dbReference type="GO" id="GO:0005886">
    <property type="term" value="C:plasma membrane"/>
    <property type="evidence" value="ECO:0007669"/>
    <property type="project" value="UniProtKB-SubCell"/>
</dbReference>
<dbReference type="InterPro" id="IPR038731">
    <property type="entry name" value="RgtA/B/C-like"/>
</dbReference>
<dbReference type="GO" id="GO:0009103">
    <property type="term" value="P:lipopolysaccharide biosynthetic process"/>
    <property type="evidence" value="ECO:0007669"/>
    <property type="project" value="UniProtKB-ARBA"/>
</dbReference>
<dbReference type="GO" id="GO:0016763">
    <property type="term" value="F:pentosyltransferase activity"/>
    <property type="evidence" value="ECO:0007669"/>
    <property type="project" value="TreeGrafter"/>
</dbReference>
<dbReference type="PANTHER" id="PTHR33908:SF11">
    <property type="entry name" value="MEMBRANE PROTEIN"/>
    <property type="match status" value="1"/>
</dbReference>
<keyword evidence="4" id="KW-0808">Transferase</keyword>
<organism evidence="10 11">
    <name type="scientific">Candidatus Azambacteria bacterium RIFCSPLOWO2_02_FULL_44_14</name>
    <dbReference type="NCBI Taxonomy" id="1797306"/>
    <lineage>
        <taxon>Bacteria</taxon>
        <taxon>Candidatus Azamiibacteriota</taxon>
    </lineage>
</organism>
<proteinExistence type="predicted"/>
<comment type="subcellular location">
    <subcellularLocation>
        <location evidence="1">Cell membrane</location>
        <topology evidence="1">Multi-pass membrane protein</topology>
    </subcellularLocation>
</comment>
<feature type="transmembrane region" description="Helical" evidence="8">
    <location>
        <begin position="12"/>
        <end position="30"/>
    </location>
</feature>
<evidence type="ECO:0000256" key="4">
    <source>
        <dbReference type="ARBA" id="ARBA00022679"/>
    </source>
</evidence>
<feature type="transmembrane region" description="Helical" evidence="8">
    <location>
        <begin position="60"/>
        <end position="82"/>
    </location>
</feature>
<protein>
    <recommendedName>
        <fullName evidence="9">Glycosyltransferase RgtA/B/C/D-like domain-containing protein</fullName>
    </recommendedName>
</protein>
<evidence type="ECO:0000259" key="9">
    <source>
        <dbReference type="Pfam" id="PF13231"/>
    </source>
</evidence>
<keyword evidence="6 8" id="KW-1133">Transmembrane helix</keyword>
<reference evidence="10 11" key="1">
    <citation type="journal article" date="2016" name="Nat. Commun.">
        <title>Thousands of microbial genomes shed light on interconnected biogeochemical processes in an aquifer system.</title>
        <authorList>
            <person name="Anantharaman K."/>
            <person name="Brown C.T."/>
            <person name="Hug L.A."/>
            <person name="Sharon I."/>
            <person name="Castelle C.J."/>
            <person name="Probst A.J."/>
            <person name="Thomas B.C."/>
            <person name="Singh A."/>
            <person name="Wilkins M.J."/>
            <person name="Karaoz U."/>
            <person name="Brodie E.L."/>
            <person name="Williams K.H."/>
            <person name="Hubbard S.S."/>
            <person name="Banfield J.F."/>
        </authorList>
    </citation>
    <scope>NUCLEOTIDE SEQUENCE [LARGE SCALE GENOMIC DNA]</scope>
</reference>
<feature type="transmembrane region" description="Helical" evidence="8">
    <location>
        <begin position="269"/>
        <end position="286"/>
    </location>
</feature>
<evidence type="ECO:0000256" key="7">
    <source>
        <dbReference type="ARBA" id="ARBA00023136"/>
    </source>
</evidence>
<accession>A0A1F5CD53</accession>
<dbReference type="PANTHER" id="PTHR33908">
    <property type="entry name" value="MANNOSYLTRANSFERASE YKCB-RELATED"/>
    <property type="match status" value="1"/>
</dbReference>
<feature type="transmembrane region" description="Helical" evidence="8">
    <location>
        <begin position="298"/>
        <end position="314"/>
    </location>
</feature>
<feature type="transmembrane region" description="Helical" evidence="8">
    <location>
        <begin position="168"/>
        <end position="198"/>
    </location>
</feature>
<evidence type="ECO:0000256" key="2">
    <source>
        <dbReference type="ARBA" id="ARBA00022475"/>
    </source>
</evidence>
<evidence type="ECO:0000256" key="6">
    <source>
        <dbReference type="ARBA" id="ARBA00022989"/>
    </source>
</evidence>
<evidence type="ECO:0000256" key="1">
    <source>
        <dbReference type="ARBA" id="ARBA00004651"/>
    </source>
</evidence>
<keyword evidence="3" id="KW-0328">Glycosyltransferase</keyword>